<protein>
    <recommendedName>
        <fullName evidence="5">ALMS motif domain-containing protein</fullName>
    </recommendedName>
</protein>
<feature type="compositionally biased region" description="Low complexity" evidence="4">
    <location>
        <begin position="1"/>
        <end position="15"/>
    </location>
</feature>
<feature type="compositionally biased region" description="Polar residues" evidence="4">
    <location>
        <begin position="324"/>
        <end position="343"/>
    </location>
</feature>
<feature type="compositionally biased region" description="Polar residues" evidence="4">
    <location>
        <begin position="446"/>
        <end position="457"/>
    </location>
</feature>
<dbReference type="GO" id="GO:0005829">
    <property type="term" value="C:cytosol"/>
    <property type="evidence" value="ECO:0007669"/>
    <property type="project" value="TreeGrafter"/>
</dbReference>
<dbReference type="AlphaFoldDB" id="A0AAN7XBY4"/>
<dbReference type="EMBL" id="JAUZQC010000016">
    <property type="protein sequence ID" value="KAK5857754.1"/>
    <property type="molecule type" value="Genomic_DNA"/>
</dbReference>
<organism evidence="6 7">
    <name type="scientific">Eleginops maclovinus</name>
    <name type="common">Patagonian blennie</name>
    <name type="synonym">Eleginus maclovinus</name>
    <dbReference type="NCBI Taxonomy" id="56733"/>
    <lineage>
        <taxon>Eukaryota</taxon>
        <taxon>Metazoa</taxon>
        <taxon>Chordata</taxon>
        <taxon>Craniata</taxon>
        <taxon>Vertebrata</taxon>
        <taxon>Euteleostomi</taxon>
        <taxon>Actinopterygii</taxon>
        <taxon>Neopterygii</taxon>
        <taxon>Teleostei</taxon>
        <taxon>Neoteleostei</taxon>
        <taxon>Acanthomorphata</taxon>
        <taxon>Eupercaria</taxon>
        <taxon>Perciformes</taxon>
        <taxon>Notothenioidei</taxon>
        <taxon>Eleginopidae</taxon>
        <taxon>Eleginops</taxon>
    </lineage>
</organism>
<evidence type="ECO:0000313" key="6">
    <source>
        <dbReference type="EMBL" id="KAK5857754.1"/>
    </source>
</evidence>
<feature type="compositionally biased region" description="Basic and acidic residues" evidence="4">
    <location>
        <begin position="642"/>
        <end position="659"/>
    </location>
</feature>
<dbReference type="Pfam" id="PF15309">
    <property type="entry name" value="ALMS_motif"/>
    <property type="match status" value="1"/>
</dbReference>
<gene>
    <name evidence="6" type="ORF">PBY51_010977</name>
</gene>
<feature type="compositionally biased region" description="Low complexity" evidence="4">
    <location>
        <begin position="87"/>
        <end position="101"/>
    </location>
</feature>
<feature type="compositionally biased region" description="Basic residues" evidence="4">
    <location>
        <begin position="755"/>
        <end position="766"/>
    </location>
</feature>
<evidence type="ECO:0000256" key="2">
    <source>
        <dbReference type="ARBA" id="ARBA00022490"/>
    </source>
</evidence>
<dbReference type="GO" id="GO:0005813">
    <property type="term" value="C:centrosome"/>
    <property type="evidence" value="ECO:0007669"/>
    <property type="project" value="UniProtKB-SubCell"/>
</dbReference>
<accession>A0AAN7XBY4</accession>
<evidence type="ECO:0000259" key="5">
    <source>
        <dbReference type="Pfam" id="PF15309"/>
    </source>
</evidence>
<feature type="compositionally biased region" description="Polar residues" evidence="4">
    <location>
        <begin position="157"/>
        <end position="169"/>
    </location>
</feature>
<feature type="region of interest" description="Disordered" evidence="4">
    <location>
        <begin position="560"/>
        <end position="605"/>
    </location>
</feature>
<evidence type="ECO:0000256" key="3">
    <source>
        <dbReference type="ARBA" id="ARBA00023212"/>
    </source>
</evidence>
<comment type="caution">
    <text evidence="6">The sequence shown here is derived from an EMBL/GenBank/DDBJ whole genome shotgun (WGS) entry which is preliminary data.</text>
</comment>
<reference evidence="6 7" key="1">
    <citation type="journal article" date="2023" name="Genes (Basel)">
        <title>Chromosome-Level Genome Assembly and Circadian Gene Repertoire of the Patagonia Blennie Eleginops maclovinus-The Closest Ancestral Proxy of Antarctic Cryonotothenioids.</title>
        <authorList>
            <person name="Cheng C.C."/>
            <person name="Rivera-Colon A.G."/>
            <person name="Minhas B.F."/>
            <person name="Wilson L."/>
            <person name="Rayamajhi N."/>
            <person name="Vargas-Chacoff L."/>
            <person name="Catchen J.M."/>
        </authorList>
    </citation>
    <scope>NUCLEOTIDE SEQUENCE [LARGE SCALE GENOMIC DNA]</scope>
    <source>
        <strain evidence="6">JMC-PN-2008</strain>
    </source>
</reference>
<dbReference type="GO" id="GO:0046599">
    <property type="term" value="P:regulation of centriole replication"/>
    <property type="evidence" value="ECO:0007669"/>
    <property type="project" value="TreeGrafter"/>
</dbReference>
<feature type="region of interest" description="Disordered" evidence="4">
    <location>
        <begin position="1"/>
        <end position="37"/>
    </location>
</feature>
<feature type="domain" description="ALMS motif" evidence="5">
    <location>
        <begin position="848"/>
        <end position="971"/>
    </location>
</feature>
<dbReference type="GO" id="GO:0005814">
    <property type="term" value="C:centriole"/>
    <property type="evidence" value="ECO:0007669"/>
    <property type="project" value="TreeGrafter"/>
</dbReference>
<feature type="region of interest" description="Disordered" evidence="4">
    <location>
        <begin position="639"/>
        <end position="776"/>
    </location>
</feature>
<feature type="compositionally biased region" description="Pro residues" evidence="4">
    <location>
        <begin position="102"/>
        <end position="114"/>
    </location>
</feature>
<keyword evidence="3" id="KW-0206">Cytoskeleton</keyword>
<dbReference type="InterPro" id="IPR029299">
    <property type="entry name" value="ALMS_motif"/>
</dbReference>
<feature type="compositionally biased region" description="Low complexity" evidence="4">
    <location>
        <begin position="669"/>
        <end position="686"/>
    </location>
</feature>
<evidence type="ECO:0000313" key="7">
    <source>
        <dbReference type="Proteomes" id="UP001346869"/>
    </source>
</evidence>
<proteinExistence type="predicted"/>
<dbReference type="GO" id="GO:0008017">
    <property type="term" value="F:microtubule binding"/>
    <property type="evidence" value="ECO:0007669"/>
    <property type="project" value="TreeGrafter"/>
</dbReference>
<comment type="subcellular location">
    <subcellularLocation>
        <location evidence="1">Cytoplasm</location>
        <location evidence="1">Cytoskeleton</location>
        <location evidence="1">Microtubule organizing center</location>
        <location evidence="1">Centrosome</location>
    </subcellularLocation>
</comment>
<dbReference type="PANTHER" id="PTHR21553:SF36">
    <property type="entry name" value="ALMS1 CENTROSOME AND BASAL BODY-ASSOCIATED PROTEIN-RELATED"/>
    <property type="match status" value="1"/>
</dbReference>
<dbReference type="Proteomes" id="UP001346869">
    <property type="component" value="Unassembled WGS sequence"/>
</dbReference>
<evidence type="ECO:0000256" key="4">
    <source>
        <dbReference type="SAM" id="MobiDB-lite"/>
    </source>
</evidence>
<feature type="region of interest" description="Disordered" evidence="4">
    <location>
        <begin position="79"/>
        <end position="245"/>
    </location>
</feature>
<evidence type="ECO:0000256" key="1">
    <source>
        <dbReference type="ARBA" id="ARBA00004300"/>
    </source>
</evidence>
<feature type="compositionally biased region" description="Polar residues" evidence="4">
    <location>
        <begin position="377"/>
        <end position="389"/>
    </location>
</feature>
<keyword evidence="7" id="KW-1185">Reference proteome</keyword>
<sequence>MSQGSTDTDSSAASSIQVFRELDPHQKAATLPPPGVANIQPLHFLHKDLSYSSLPLQDLLRPDLEAQIRAIAAREGVTLPRKTPQALTSFTTSTQRRSTSPSPSPSTSPAPSLSPAPALLHLAELSTGAVEFPKANRQLPPMDEEDKTTREPASAFEPSSNLTSLSVPANQKREDAVGGPFEEPPPSSQGLSREDVNAEEENTPSLRQDEDLPVQISPVSGVNHEDERATGSATSESPDRTGHVSHVHLTLSPKARDVPSSHTDALVKLPQKEFVLLRPSSSIPSSLDEGVGLCSPPEWYDTQRLPERTDTSTQFKTCVPQGRKTPTSTQSFTPRSVVSNRTLPTESPAVPVLLPYKPRGSEELFYIPQTEADVSSIDPSDTTMESSHTGSDDAVPPRFSSDVLGHRDAGVDQGVPIRHSEGIYSRRLKAGSFKMQERRHRGVSTDVPTKSSETQTPKPSPQAAAAFTRLRDQGTSPLHFPSPDQPEPNRVRFQPDLMDVVSDTANHHLTTHRSVPQRGGERAQELWERFCDHWNPEESQPISDREASLLQRLERLSRLIHSTRGNNTSELQGEKQGGSREDATGKGGSKDVGAGCDVRGGRKAEGSMSTVDTARLVRAFGARRVQNLKTSSGLRRLYSAIDKQKEGREQRRGGSKEPPHITLSETTGTDESTIAADTASSTSTYTLPSHRGPSRTLAAKKAVKVVSRGTQAGDLEIVSNGTPRHTRDVGTTFPSPGEARTSSSSSLDRGGGGRRSPKQRKSKRSPPKSYPEGVSWFIAADDLRSEERKENRPEEEEWRPSTSWFEPYSKIRPWREPLRQRQIHEEGNRHRAEPDLEPRTKTISSGLARISLQEALVMRRPEFISQSRRRVKCLALQVEERKRLEVFISERDDYFRRTGAPGRLQRPAGSALLRRAVPRKEMIQRSKQIYESLPEVQRRREEERRRVEYRSYRLNAQLYNKRITNHVLGRRTAWQ</sequence>
<feature type="region of interest" description="Disordered" evidence="4">
    <location>
        <begin position="367"/>
        <end position="464"/>
    </location>
</feature>
<dbReference type="PANTHER" id="PTHR21553">
    <property type="entry name" value="ALMS1-RELATED"/>
    <property type="match status" value="1"/>
</dbReference>
<feature type="compositionally biased region" description="Low complexity" evidence="4">
    <location>
        <begin position="115"/>
        <end position="126"/>
    </location>
</feature>
<reference evidence="6 7" key="2">
    <citation type="journal article" date="2023" name="Mol. Biol. Evol.">
        <title>Genomics of Secondarily Temperate Adaptation in the Only Non-Antarctic Icefish.</title>
        <authorList>
            <person name="Rivera-Colon A.G."/>
            <person name="Rayamajhi N."/>
            <person name="Minhas B.F."/>
            <person name="Madrigal G."/>
            <person name="Bilyk K.T."/>
            <person name="Yoon V."/>
            <person name="Hune M."/>
            <person name="Gregory S."/>
            <person name="Cheng C.H.C."/>
            <person name="Catchen J.M."/>
        </authorList>
    </citation>
    <scope>NUCLEOTIDE SEQUENCE [LARGE SCALE GENOMIC DNA]</scope>
    <source>
        <strain evidence="6">JMC-PN-2008</strain>
    </source>
</reference>
<feature type="region of interest" description="Disordered" evidence="4">
    <location>
        <begin position="298"/>
        <end position="343"/>
    </location>
</feature>
<keyword evidence="2" id="KW-0963">Cytoplasm</keyword>
<name>A0AAN7XBY4_ELEMC</name>